<keyword evidence="4" id="KW-1185">Reference proteome</keyword>
<dbReference type="EMBL" id="JACAZH010000009">
    <property type="protein sequence ID" value="KAF7358562.1"/>
    <property type="molecule type" value="Genomic_DNA"/>
</dbReference>
<proteinExistence type="predicted"/>
<evidence type="ECO:0000313" key="4">
    <source>
        <dbReference type="Proteomes" id="UP000623467"/>
    </source>
</evidence>
<evidence type="ECO:0000256" key="2">
    <source>
        <dbReference type="SAM" id="SignalP"/>
    </source>
</evidence>
<evidence type="ECO:0000256" key="1">
    <source>
        <dbReference type="SAM" id="MobiDB-lite"/>
    </source>
</evidence>
<feature type="chain" id="PRO_5034134758" evidence="2">
    <location>
        <begin position="23"/>
        <end position="313"/>
    </location>
</feature>
<dbReference type="AlphaFoldDB" id="A0A8H6YG75"/>
<dbReference type="Proteomes" id="UP000623467">
    <property type="component" value="Unassembled WGS sequence"/>
</dbReference>
<protein>
    <submittedName>
        <fullName evidence="3">Uncharacterized protein</fullName>
    </submittedName>
</protein>
<accession>A0A8H6YG75</accession>
<comment type="caution">
    <text evidence="3">The sequence shown here is derived from an EMBL/GenBank/DDBJ whole genome shotgun (WGS) entry which is preliminary data.</text>
</comment>
<sequence length="313" mass="32180">MRFRSLSLFFALLLSSYSLAQGNDTIGSLTARVGDGVIISYQWFGEPGHELKNITVELLSGAAGASVVEDILGIHYSESDGTSFSLPGDAAYPAGDYFVRMNATIFNGASQLGGTTALSNTFAITGPQCALSWTPVSSITDPGYTPLRIESPSGSIISQQDLNGPDSGISFTFSSRDHTYSVDGLSMTMEVLSVDTVFSAGVQTIPVGATAGSFFTGNTTLNPGTWKMRVNCSSLNPENPGSFVMVSDNFFIVPLTSQTGQCPGNATSASSASAPSASPSSSFAAGGSSGGPTSQSGSSLSRSLIRTSLICAG</sequence>
<feature type="signal peptide" evidence="2">
    <location>
        <begin position="1"/>
        <end position="22"/>
    </location>
</feature>
<feature type="region of interest" description="Disordered" evidence="1">
    <location>
        <begin position="263"/>
        <end position="301"/>
    </location>
</feature>
<evidence type="ECO:0000313" key="3">
    <source>
        <dbReference type="EMBL" id="KAF7358562.1"/>
    </source>
</evidence>
<name>A0A8H6YG75_9AGAR</name>
<organism evidence="3 4">
    <name type="scientific">Mycena sanguinolenta</name>
    <dbReference type="NCBI Taxonomy" id="230812"/>
    <lineage>
        <taxon>Eukaryota</taxon>
        <taxon>Fungi</taxon>
        <taxon>Dikarya</taxon>
        <taxon>Basidiomycota</taxon>
        <taxon>Agaricomycotina</taxon>
        <taxon>Agaricomycetes</taxon>
        <taxon>Agaricomycetidae</taxon>
        <taxon>Agaricales</taxon>
        <taxon>Marasmiineae</taxon>
        <taxon>Mycenaceae</taxon>
        <taxon>Mycena</taxon>
    </lineage>
</organism>
<keyword evidence="2" id="KW-0732">Signal</keyword>
<gene>
    <name evidence="3" type="ORF">MSAN_01194400</name>
</gene>
<dbReference type="OrthoDB" id="2984139at2759"/>
<reference evidence="3" key="1">
    <citation type="submission" date="2020-05" db="EMBL/GenBank/DDBJ databases">
        <title>Mycena genomes resolve the evolution of fungal bioluminescence.</title>
        <authorList>
            <person name="Tsai I.J."/>
        </authorList>
    </citation>
    <scope>NUCLEOTIDE SEQUENCE</scope>
    <source>
        <strain evidence="3">160909Yilan</strain>
    </source>
</reference>